<name>A0A558CKZ0_9GAMM</name>
<proteinExistence type="inferred from homology"/>
<dbReference type="GO" id="GO:0050380">
    <property type="term" value="F:undecaprenyl-diphosphatase activity"/>
    <property type="evidence" value="ECO:0007669"/>
    <property type="project" value="UniProtKB-UniRule"/>
</dbReference>
<dbReference type="PANTHER" id="PTHR30622:SF4">
    <property type="entry name" value="UNDECAPRENYL-DIPHOSPHATASE"/>
    <property type="match status" value="1"/>
</dbReference>
<dbReference type="EMBL" id="VMRY01000121">
    <property type="protein sequence ID" value="TVT49439.1"/>
    <property type="molecule type" value="Genomic_DNA"/>
</dbReference>
<dbReference type="GO" id="GO:0005886">
    <property type="term" value="C:plasma membrane"/>
    <property type="evidence" value="ECO:0007669"/>
    <property type="project" value="UniProtKB-SubCell"/>
</dbReference>
<keyword evidence="6 14" id="KW-0812">Transmembrane</keyword>
<reference evidence="15 16" key="1">
    <citation type="submission" date="2019-07" db="EMBL/GenBank/DDBJ databases">
        <title>The pathways for chlorine oxyanion respiration interact through the shared metabolite chlorate.</title>
        <authorList>
            <person name="Barnum T.P."/>
            <person name="Cheng Y."/>
            <person name="Hill K.A."/>
            <person name="Lucas L.N."/>
            <person name="Carlson H.K."/>
            <person name="Coates J.D."/>
        </authorList>
    </citation>
    <scope>NUCLEOTIDE SEQUENCE [LARGE SCALE GENOMIC DNA]</scope>
    <source>
        <strain evidence="15">BK-3</strain>
    </source>
</reference>
<evidence type="ECO:0000256" key="12">
    <source>
        <dbReference type="ARBA" id="ARBA00032932"/>
    </source>
</evidence>
<evidence type="ECO:0000313" key="15">
    <source>
        <dbReference type="EMBL" id="TVT49439.1"/>
    </source>
</evidence>
<feature type="transmembrane region" description="Helical" evidence="14">
    <location>
        <begin position="218"/>
        <end position="239"/>
    </location>
</feature>
<evidence type="ECO:0000256" key="2">
    <source>
        <dbReference type="ARBA" id="ARBA00010621"/>
    </source>
</evidence>
<feature type="transmembrane region" description="Helical" evidence="14">
    <location>
        <begin position="245"/>
        <end position="264"/>
    </location>
</feature>
<evidence type="ECO:0000256" key="7">
    <source>
        <dbReference type="ARBA" id="ARBA00022801"/>
    </source>
</evidence>
<evidence type="ECO:0000256" key="14">
    <source>
        <dbReference type="HAMAP-Rule" id="MF_01006"/>
    </source>
</evidence>
<evidence type="ECO:0000256" key="10">
    <source>
        <dbReference type="ARBA" id="ARBA00023251"/>
    </source>
</evidence>
<evidence type="ECO:0000256" key="6">
    <source>
        <dbReference type="ARBA" id="ARBA00022692"/>
    </source>
</evidence>
<comment type="miscellaneous">
    <text evidence="14">Bacitracin is thought to be involved in the inhibition of peptidoglycan synthesis by sequestering undecaprenyl diphosphate, thereby reducing the pool of lipid carrier available.</text>
</comment>
<accession>A0A558CKZ0</accession>
<dbReference type="Pfam" id="PF02673">
    <property type="entry name" value="BacA"/>
    <property type="match status" value="1"/>
</dbReference>
<keyword evidence="8 14" id="KW-1133">Transmembrane helix</keyword>
<evidence type="ECO:0000256" key="11">
    <source>
        <dbReference type="ARBA" id="ARBA00032707"/>
    </source>
</evidence>
<keyword evidence="7 14" id="KW-0378">Hydrolase</keyword>
<gene>
    <name evidence="14" type="primary">uppP</name>
    <name evidence="15" type="ORF">FHK82_17160</name>
</gene>
<feature type="transmembrane region" description="Helical" evidence="14">
    <location>
        <begin position="145"/>
        <end position="164"/>
    </location>
</feature>
<sequence>MDSLQILILALVQGLTEFLPISSSAHLILTPMLLGYQDQGLAFDVAVHLGSLLAVTTYFRHELIAMARDFFLSLRKGARQTENSRMVWMIILATLPIVVAGELFISLVEHDLRSTSVIATTTILFGILLFWYDRKGNQSRDEYSASWRDALIIGGFQVLALIPGTSRSGITMTAGLMLGLTREAASRFSFFLSIPTILMSGSMVTLELISNPAPVNWLAMGSGALLSFASAYICIHYFLQLINKISMLPFVIYRLLLGGVLVWVSL</sequence>
<comment type="subcellular location">
    <subcellularLocation>
        <location evidence="1 14">Cell membrane</location>
        <topology evidence="1 14">Multi-pass membrane protein</topology>
    </subcellularLocation>
</comment>
<keyword evidence="5 14" id="KW-1003">Cell membrane</keyword>
<keyword evidence="14" id="KW-0961">Cell wall biogenesis/degradation</keyword>
<evidence type="ECO:0000256" key="13">
    <source>
        <dbReference type="ARBA" id="ARBA00047594"/>
    </source>
</evidence>
<dbReference type="InterPro" id="IPR003824">
    <property type="entry name" value="UppP"/>
</dbReference>
<dbReference type="HAMAP" id="MF_01006">
    <property type="entry name" value="Undec_diphosphatase"/>
    <property type="match status" value="1"/>
</dbReference>
<evidence type="ECO:0000256" key="4">
    <source>
        <dbReference type="ARBA" id="ARBA00021581"/>
    </source>
</evidence>
<dbReference type="GO" id="GO:0046677">
    <property type="term" value="P:response to antibiotic"/>
    <property type="evidence" value="ECO:0007669"/>
    <property type="project" value="UniProtKB-UniRule"/>
</dbReference>
<feature type="transmembrane region" description="Helical" evidence="14">
    <location>
        <begin position="86"/>
        <end position="108"/>
    </location>
</feature>
<dbReference type="AlphaFoldDB" id="A0A558CKZ0"/>
<comment type="caution">
    <text evidence="15">The sequence shown here is derived from an EMBL/GenBank/DDBJ whole genome shotgun (WGS) entry which is preliminary data.</text>
</comment>
<feature type="transmembrane region" description="Helical" evidence="14">
    <location>
        <begin position="184"/>
        <end position="206"/>
    </location>
</feature>
<comment type="catalytic activity">
    <reaction evidence="13 14">
        <text>di-trans,octa-cis-undecaprenyl diphosphate + H2O = di-trans,octa-cis-undecaprenyl phosphate + phosphate + H(+)</text>
        <dbReference type="Rhea" id="RHEA:28094"/>
        <dbReference type="ChEBI" id="CHEBI:15377"/>
        <dbReference type="ChEBI" id="CHEBI:15378"/>
        <dbReference type="ChEBI" id="CHEBI:43474"/>
        <dbReference type="ChEBI" id="CHEBI:58405"/>
        <dbReference type="ChEBI" id="CHEBI:60392"/>
        <dbReference type="EC" id="3.6.1.27"/>
    </reaction>
</comment>
<organism evidence="15 16">
    <name type="scientific">Sedimenticola thiotaurini</name>
    <dbReference type="NCBI Taxonomy" id="1543721"/>
    <lineage>
        <taxon>Bacteria</taxon>
        <taxon>Pseudomonadati</taxon>
        <taxon>Pseudomonadota</taxon>
        <taxon>Gammaproteobacteria</taxon>
        <taxon>Chromatiales</taxon>
        <taxon>Sedimenticolaceae</taxon>
        <taxon>Sedimenticola</taxon>
    </lineage>
</organism>
<evidence type="ECO:0000256" key="1">
    <source>
        <dbReference type="ARBA" id="ARBA00004651"/>
    </source>
</evidence>
<keyword evidence="14" id="KW-0573">Peptidoglycan synthesis</keyword>
<dbReference type="STRING" id="1543721.AAY24_01860"/>
<evidence type="ECO:0000256" key="3">
    <source>
        <dbReference type="ARBA" id="ARBA00012374"/>
    </source>
</evidence>
<keyword evidence="10 14" id="KW-0046">Antibiotic resistance</keyword>
<dbReference type="NCBIfam" id="NF001393">
    <property type="entry name" value="PRK00281.2-4"/>
    <property type="match status" value="1"/>
</dbReference>
<dbReference type="NCBIfam" id="TIGR00753">
    <property type="entry name" value="undec_PP_bacA"/>
    <property type="match status" value="1"/>
</dbReference>
<comment type="function">
    <text evidence="14">Catalyzes the dephosphorylation of undecaprenyl diphosphate (UPP). Confers resistance to bacitracin.</text>
</comment>
<dbReference type="GO" id="GO:0071555">
    <property type="term" value="P:cell wall organization"/>
    <property type="evidence" value="ECO:0007669"/>
    <property type="project" value="UniProtKB-KW"/>
</dbReference>
<feature type="transmembrane region" description="Helical" evidence="14">
    <location>
        <begin position="114"/>
        <end position="133"/>
    </location>
</feature>
<evidence type="ECO:0000256" key="9">
    <source>
        <dbReference type="ARBA" id="ARBA00023136"/>
    </source>
</evidence>
<comment type="similarity">
    <text evidence="2 14">Belongs to the UppP family.</text>
</comment>
<dbReference type="Proteomes" id="UP000317355">
    <property type="component" value="Unassembled WGS sequence"/>
</dbReference>
<evidence type="ECO:0000256" key="8">
    <source>
        <dbReference type="ARBA" id="ARBA00022989"/>
    </source>
</evidence>
<dbReference type="PANTHER" id="PTHR30622">
    <property type="entry name" value="UNDECAPRENYL-DIPHOSPHATASE"/>
    <property type="match status" value="1"/>
</dbReference>
<evidence type="ECO:0000256" key="5">
    <source>
        <dbReference type="ARBA" id="ARBA00022475"/>
    </source>
</evidence>
<dbReference type="GO" id="GO:0009252">
    <property type="term" value="P:peptidoglycan biosynthetic process"/>
    <property type="evidence" value="ECO:0007669"/>
    <property type="project" value="UniProtKB-KW"/>
</dbReference>
<keyword evidence="14" id="KW-0133">Cell shape</keyword>
<keyword evidence="9 14" id="KW-0472">Membrane</keyword>
<evidence type="ECO:0000313" key="16">
    <source>
        <dbReference type="Proteomes" id="UP000317355"/>
    </source>
</evidence>
<dbReference type="EC" id="3.6.1.27" evidence="3 14"/>
<protein>
    <recommendedName>
        <fullName evidence="4 14">Undecaprenyl-diphosphatase</fullName>
        <ecNumber evidence="3 14">3.6.1.27</ecNumber>
    </recommendedName>
    <alternativeName>
        <fullName evidence="12 14">Bacitracin resistance protein</fullName>
    </alternativeName>
    <alternativeName>
        <fullName evidence="11 14">Undecaprenyl pyrophosphate phosphatase</fullName>
    </alternativeName>
</protein>
<dbReference type="GO" id="GO:0008360">
    <property type="term" value="P:regulation of cell shape"/>
    <property type="evidence" value="ECO:0007669"/>
    <property type="project" value="UniProtKB-KW"/>
</dbReference>